<dbReference type="GO" id="GO:0060320">
    <property type="term" value="P:rejection of self pollen"/>
    <property type="evidence" value="ECO:0007669"/>
    <property type="project" value="UniProtKB-KW"/>
</dbReference>
<proteinExistence type="evidence at transcript level"/>
<feature type="chain" id="PRO_5025098463" description="S-protein homolog" evidence="6">
    <location>
        <begin position="27"/>
        <end position="140"/>
    </location>
</feature>
<feature type="non-terminal residue" evidence="7">
    <location>
        <position position="140"/>
    </location>
</feature>
<accession>C7FE96</accession>
<protein>
    <recommendedName>
        <fullName evidence="6">S-protein homolog</fullName>
    </recommendedName>
</protein>
<organism evidence="7">
    <name type="scientific">Argemone munita</name>
    <name type="common">Flatbud prickly poppy</name>
    <dbReference type="NCBI Taxonomy" id="99321"/>
    <lineage>
        <taxon>Eukaryota</taxon>
        <taxon>Viridiplantae</taxon>
        <taxon>Streptophyta</taxon>
        <taxon>Embryophyta</taxon>
        <taxon>Tracheophyta</taxon>
        <taxon>Spermatophyta</taxon>
        <taxon>Magnoliopsida</taxon>
        <taxon>Ranunculales</taxon>
        <taxon>Papaveraceae</taxon>
        <taxon>Papaveroideae</taxon>
        <taxon>Argemone</taxon>
    </lineage>
</organism>
<evidence type="ECO:0000256" key="2">
    <source>
        <dbReference type="ARBA" id="ARBA00005581"/>
    </source>
</evidence>
<sequence>MNIKNTLKPYNAICFAILLLLDQVQSNLTPINVRIMNRRGNGKSIEIHCQSVDNDLDHQVVADGNEVKWTFREGFFENTRFYCDLLWNMSINFHFDAYWSDRDDSGRCSSQCLWKILEDGLYGYDQENKIWQILYLAVKD</sequence>
<dbReference type="AlphaFoldDB" id="C7FE96"/>
<dbReference type="GO" id="GO:0005576">
    <property type="term" value="C:extracellular region"/>
    <property type="evidence" value="ECO:0007669"/>
    <property type="project" value="UniProtKB-SubCell"/>
</dbReference>
<reference evidence="7" key="1">
    <citation type="submission" date="2009-05" db="EMBL/GenBank/DDBJ databases">
        <title>Evolutionary genetics of self-incompatibility in Papaveraceae.</title>
        <authorList>
            <person name="Paape T."/>
            <person name="Kohn J."/>
        </authorList>
    </citation>
    <scope>NUCLEOTIDE SEQUENCE</scope>
    <source>
        <strain evidence="7">Am18F</strain>
    </source>
</reference>
<dbReference type="EMBL" id="GQ351619">
    <property type="protein sequence ID" value="ACU31828.1"/>
    <property type="molecule type" value="mRNA"/>
</dbReference>
<comment type="similarity">
    <text evidence="2 6">Belongs to the plant self-incompatibility (S1) protein family.</text>
</comment>
<comment type="subcellular location">
    <subcellularLocation>
        <location evidence="1 6">Secreted</location>
    </subcellularLocation>
</comment>
<evidence type="ECO:0000256" key="6">
    <source>
        <dbReference type="RuleBase" id="RU367044"/>
    </source>
</evidence>
<keyword evidence="5 6" id="KW-0732">Signal</keyword>
<evidence type="ECO:0000256" key="4">
    <source>
        <dbReference type="ARBA" id="ARBA00022525"/>
    </source>
</evidence>
<evidence type="ECO:0000313" key="7">
    <source>
        <dbReference type="EMBL" id="ACU31828.1"/>
    </source>
</evidence>
<dbReference type="Pfam" id="PF05938">
    <property type="entry name" value="Self-incomp_S1"/>
    <property type="match status" value="1"/>
</dbReference>
<dbReference type="PANTHER" id="PTHR31232">
    <property type="match status" value="1"/>
</dbReference>
<feature type="signal peptide" evidence="6">
    <location>
        <begin position="1"/>
        <end position="26"/>
    </location>
</feature>
<keyword evidence="4 6" id="KW-0964">Secreted</keyword>
<name>C7FE96_ARGMU</name>
<evidence type="ECO:0000256" key="5">
    <source>
        <dbReference type="ARBA" id="ARBA00022729"/>
    </source>
</evidence>
<dbReference type="InterPro" id="IPR010264">
    <property type="entry name" value="Self-incomp_S1"/>
</dbReference>
<evidence type="ECO:0000256" key="1">
    <source>
        <dbReference type="ARBA" id="ARBA00004613"/>
    </source>
</evidence>
<evidence type="ECO:0000256" key="3">
    <source>
        <dbReference type="ARBA" id="ARBA00022471"/>
    </source>
</evidence>
<keyword evidence="3 6" id="KW-0713">Self-incompatibility</keyword>
<dbReference type="PANTHER" id="PTHR31232:SF18">
    <property type="entry name" value="S-PROTEIN HOMOLOG"/>
    <property type="match status" value="1"/>
</dbReference>